<accession>A0A2T3I0U6</accession>
<dbReference type="PROSITE" id="PS50883">
    <property type="entry name" value="EAL"/>
    <property type="match status" value="1"/>
</dbReference>
<dbReference type="SUPFAM" id="SSF141868">
    <property type="entry name" value="EAL domain-like"/>
    <property type="match status" value="1"/>
</dbReference>
<reference evidence="2 3" key="1">
    <citation type="submission" date="2018-03" db="EMBL/GenBank/DDBJ databases">
        <title>Whole genome sequencing of Histamine producing bacteria.</title>
        <authorList>
            <person name="Butler K."/>
        </authorList>
    </citation>
    <scope>NUCLEOTIDE SEQUENCE [LARGE SCALE GENOMIC DNA]</scope>
    <source>
        <strain evidence="2 3">DSM 23343</strain>
    </source>
</reference>
<proteinExistence type="predicted"/>
<evidence type="ECO:0000313" key="2">
    <source>
        <dbReference type="EMBL" id="PSU10142.1"/>
    </source>
</evidence>
<dbReference type="Pfam" id="PF00563">
    <property type="entry name" value="EAL"/>
    <property type="match status" value="1"/>
</dbReference>
<dbReference type="InterPro" id="IPR050706">
    <property type="entry name" value="Cyclic-di-GMP_PDE-like"/>
</dbReference>
<gene>
    <name evidence="2" type="ORF">C0W81_05300</name>
</gene>
<organism evidence="2 3">
    <name type="scientific">Photobacterium aquimaris</name>
    <dbReference type="NCBI Taxonomy" id="512643"/>
    <lineage>
        <taxon>Bacteria</taxon>
        <taxon>Pseudomonadati</taxon>
        <taxon>Pseudomonadota</taxon>
        <taxon>Gammaproteobacteria</taxon>
        <taxon>Vibrionales</taxon>
        <taxon>Vibrionaceae</taxon>
        <taxon>Photobacterium</taxon>
    </lineage>
</organism>
<dbReference type="AlphaFoldDB" id="A0A2T3I0U6"/>
<dbReference type="PANTHER" id="PTHR33121:SF71">
    <property type="entry name" value="OXYGEN SENSOR PROTEIN DOSP"/>
    <property type="match status" value="1"/>
</dbReference>
<dbReference type="EMBL" id="PYLY01000007">
    <property type="protein sequence ID" value="PSU10142.1"/>
    <property type="molecule type" value="Genomic_DNA"/>
</dbReference>
<dbReference type="Proteomes" id="UP000241858">
    <property type="component" value="Unassembled WGS sequence"/>
</dbReference>
<dbReference type="RefSeq" id="WP_065190078.1">
    <property type="nucleotide sequence ID" value="NZ_LZFB01000013.1"/>
</dbReference>
<evidence type="ECO:0000313" key="3">
    <source>
        <dbReference type="Proteomes" id="UP000241858"/>
    </source>
</evidence>
<sequence length="251" mass="29191">MLELVNLKSVIAQQKIQPYFQNIVDNNRNVVGAEILARWVENNELVFSPDIFIKKFEAKDLLAELTCSLIKQIICFFSTGIYKHTDKFYLSLNITEEVLSDRNFKSYIRQLNKYCNVVLELTENKPIVCGSCIKENIRTLKSDKLKFAIDDYGIDYSSLMLLYDYQIDILKLDKSFISMLCTDFLSESNYRKKIIIKNIVDLCRSLKIKLIAEGVETLEQELLLKNLGVKYFQGFLYSRPMKIDKLSLILS</sequence>
<name>A0A2T3I0U6_9GAMM</name>
<dbReference type="PANTHER" id="PTHR33121">
    <property type="entry name" value="CYCLIC DI-GMP PHOSPHODIESTERASE PDEF"/>
    <property type="match status" value="1"/>
</dbReference>
<dbReference type="InterPro" id="IPR001633">
    <property type="entry name" value="EAL_dom"/>
</dbReference>
<dbReference type="Gene3D" id="3.20.20.450">
    <property type="entry name" value="EAL domain"/>
    <property type="match status" value="1"/>
</dbReference>
<comment type="caution">
    <text evidence="2">The sequence shown here is derived from an EMBL/GenBank/DDBJ whole genome shotgun (WGS) entry which is preliminary data.</text>
</comment>
<feature type="domain" description="EAL" evidence="1">
    <location>
        <begin position="1"/>
        <end position="251"/>
    </location>
</feature>
<dbReference type="InterPro" id="IPR035919">
    <property type="entry name" value="EAL_sf"/>
</dbReference>
<dbReference type="OrthoDB" id="675397at2"/>
<dbReference type="CDD" id="cd01948">
    <property type="entry name" value="EAL"/>
    <property type="match status" value="1"/>
</dbReference>
<protein>
    <submittedName>
        <fullName evidence="2">EAL domain-containing protein</fullName>
    </submittedName>
</protein>
<dbReference type="SMART" id="SM00052">
    <property type="entry name" value="EAL"/>
    <property type="match status" value="1"/>
</dbReference>
<dbReference type="GO" id="GO:0071111">
    <property type="term" value="F:cyclic-guanylate-specific phosphodiesterase activity"/>
    <property type="evidence" value="ECO:0007669"/>
    <property type="project" value="InterPro"/>
</dbReference>
<evidence type="ECO:0000259" key="1">
    <source>
        <dbReference type="PROSITE" id="PS50883"/>
    </source>
</evidence>